<keyword evidence="11" id="KW-1185">Reference proteome</keyword>
<dbReference type="RefSeq" id="XP_028868025.1">
    <property type="nucleotide sequence ID" value="XM_029012192.1"/>
</dbReference>
<evidence type="ECO:0000313" key="11">
    <source>
        <dbReference type="Proteomes" id="UP000236319"/>
    </source>
</evidence>
<evidence type="ECO:0000256" key="8">
    <source>
        <dbReference type="SAM" id="Phobius"/>
    </source>
</evidence>
<keyword evidence="5 8" id="KW-0472">Membrane</keyword>
<accession>A0A2H6KFL0</accession>
<keyword evidence="7" id="KW-0325">Glycoprotein</keyword>
<dbReference type="Gene3D" id="2.60.40.2860">
    <property type="match status" value="1"/>
</dbReference>
<dbReference type="GeneID" id="39875552"/>
<sequence length="965" mass="108214">MKLVSVWSRSHESYDAKSITMAECRIIRSLCAICAIWLCCTGGIYALRCDFGNPDGLLSNNALFACHVDNEVFNFATVICPSHVNDKEYVWHPQPTSDERTHINTYVTDDGNFRSVPLSDVMRSESENAAIWFKSNASTTELHYKKTANKLIAITGRRLIFICGPKDLVMTDELQRHLNRLDGFGRMQPLPWTPSTPLTQVLAKIGLGLGAFFLNRGHAHLPLQGCGSRPSPLFAADSEVTIDPVTGIRSCVADPMSRLPIGFVCEGRLEPDDCMISLLDTNGEVVKAPGPHYYWNYYKFRPWVVARYFDDLALPPFNGECRCIDAETGHVKARIEFRSKTDYVCDIASMIERHRANPINGPWCSVVLHPGSRLTIRFPTADVDSVSNDATQLLPTDQFEAEFLPKDLTALRQLKTVYDFDVYEEISYNEALAGDALELDVSKVSQGEVKLKYHEDKPLALRAWPNSFFYHWTLKSENDNVPDKIHAIVQVSLAFTHHYRTIGCDRGPHSVFNPMFSKAYCSGKRMGNGIGKTYECSLRIMRNDRQAGIHCRPDEELLPKNCAYEGYDLHSNKIVPFPVSMKTGMLFAIPRFQVFDMGMQNHPVSYACICVDHRGYEKSKLILEYSREVFHSYKVRLEDAPRTLLPQILMPWREMGLSRKVLTSSNSLIAKNVSKTSVKLQVGTLLSMSCAFDHGVHSVTGNGVIRTTWLPFRPKEFHYTFSNTSYGRELIRTPHKDAIVGTLMGLNVAYKEVETRRGYQILNIESRRGAILISKDPLHKQHVPMTFVCGKAPEPADVSITSGEVSSSPSPYITGSLEQYTWHLVQVNVETTDPYMQGCGVTYASDELFKPETPQLYDADGGSQFGCKIDLQAAKEAAFYCPAPYVLDPPNCFSQVSVDGVVRNISDLSQSLVASRSNHFAILSFDSSLVGVGETLRRTTPLECRCVTIKGIVLSTIQIENYYAK</sequence>
<feature type="domain" description="6-Cys" evidence="9">
    <location>
        <begin position="835"/>
        <end position="965"/>
    </location>
</feature>
<protein>
    <recommendedName>
        <fullName evidence="9">6-Cys domain-containing protein</fullName>
    </recommendedName>
</protein>
<evidence type="ECO:0000313" key="10">
    <source>
        <dbReference type="EMBL" id="GBE61782.1"/>
    </source>
</evidence>
<reference evidence="10 11" key="1">
    <citation type="journal article" date="2017" name="BMC Genomics">
        <title>Whole-genome assembly of Babesia ovata and comparative genomics between closely related pathogens.</title>
        <authorList>
            <person name="Yamagishi J."/>
            <person name="Asada M."/>
            <person name="Hakimi H."/>
            <person name="Tanaka T.Q."/>
            <person name="Sugimoto C."/>
            <person name="Kawazu S."/>
        </authorList>
    </citation>
    <scope>NUCLEOTIDE SEQUENCE [LARGE SCALE GENOMIC DNA]</scope>
    <source>
        <strain evidence="10 11">Miyake</strain>
    </source>
</reference>
<keyword evidence="3" id="KW-1003">Cell membrane</keyword>
<dbReference type="VEuPathDB" id="PiroplasmaDB:BOVATA_032750"/>
<dbReference type="GO" id="GO:0005886">
    <property type="term" value="C:plasma membrane"/>
    <property type="evidence" value="ECO:0007669"/>
    <property type="project" value="UniProtKB-SubCell"/>
</dbReference>
<comment type="caution">
    <text evidence="10">The sequence shown here is derived from an EMBL/GenBank/DDBJ whole genome shotgun (WGS) entry which is preliminary data.</text>
</comment>
<evidence type="ECO:0000256" key="1">
    <source>
        <dbReference type="ARBA" id="ARBA00004236"/>
    </source>
</evidence>
<proteinExistence type="predicted"/>
<evidence type="ECO:0000256" key="5">
    <source>
        <dbReference type="ARBA" id="ARBA00023136"/>
    </source>
</evidence>
<feature type="transmembrane region" description="Helical" evidence="8">
    <location>
        <begin position="26"/>
        <end position="47"/>
    </location>
</feature>
<dbReference type="AlphaFoldDB" id="A0A2H6KFL0"/>
<dbReference type="EMBL" id="BDSA01000003">
    <property type="protein sequence ID" value="GBE61782.1"/>
    <property type="molecule type" value="Genomic_DNA"/>
</dbReference>
<evidence type="ECO:0000256" key="7">
    <source>
        <dbReference type="ARBA" id="ARBA00023180"/>
    </source>
</evidence>
<dbReference type="PROSITE" id="PS51701">
    <property type="entry name" value="6_CYS"/>
    <property type="match status" value="1"/>
</dbReference>
<keyword evidence="8" id="KW-0812">Transmembrane</keyword>
<dbReference type="InterPro" id="IPR038160">
    <property type="entry name" value="6_CYS_dom_sf"/>
</dbReference>
<keyword evidence="8" id="KW-1133">Transmembrane helix</keyword>
<name>A0A2H6KFL0_9APIC</name>
<evidence type="ECO:0000259" key="9">
    <source>
        <dbReference type="PROSITE" id="PS51701"/>
    </source>
</evidence>
<dbReference type="Proteomes" id="UP000236319">
    <property type="component" value="Unassembled WGS sequence"/>
</dbReference>
<comment type="subcellular location">
    <subcellularLocation>
        <location evidence="1">Cell membrane</location>
    </subcellularLocation>
    <subcellularLocation>
        <location evidence="2">Cell surface</location>
    </subcellularLocation>
</comment>
<keyword evidence="6" id="KW-1015">Disulfide bond</keyword>
<evidence type="ECO:0000256" key="4">
    <source>
        <dbReference type="ARBA" id="ARBA00022729"/>
    </source>
</evidence>
<gene>
    <name evidence="10" type="ORF">BOVATA_032750</name>
</gene>
<evidence type="ECO:0000256" key="6">
    <source>
        <dbReference type="ARBA" id="ARBA00023157"/>
    </source>
</evidence>
<evidence type="ECO:0000256" key="3">
    <source>
        <dbReference type="ARBA" id="ARBA00022475"/>
    </source>
</evidence>
<dbReference type="InterPro" id="IPR010884">
    <property type="entry name" value="6_CYS_dom"/>
</dbReference>
<dbReference type="OrthoDB" id="365660at2759"/>
<dbReference type="Pfam" id="PF07422">
    <property type="entry name" value="s48_45"/>
    <property type="match status" value="1"/>
</dbReference>
<keyword evidence="4" id="KW-0732">Signal</keyword>
<organism evidence="10 11">
    <name type="scientific">Babesia ovata</name>
    <dbReference type="NCBI Taxonomy" id="189622"/>
    <lineage>
        <taxon>Eukaryota</taxon>
        <taxon>Sar</taxon>
        <taxon>Alveolata</taxon>
        <taxon>Apicomplexa</taxon>
        <taxon>Aconoidasida</taxon>
        <taxon>Piroplasmida</taxon>
        <taxon>Babesiidae</taxon>
        <taxon>Babesia</taxon>
    </lineage>
</organism>
<evidence type="ECO:0000256" key="2">
    <source>
        <dbReference type="ARBA" id="ARBA00004241"/>
    </source>
</evidence>
<dbReference type="GO" id="GO:0009986">
    <property type="term" value="C:cell surface"/>
    <property type="evidence" value="ECO:0007669"/>
    <property type="project" value="UniProtKB-SubCell"/>
</dbReference>